<dbReference type="SUPFAM" id="SSF48264">
    <property type="entry name" value="Cytochrome P450"/>
    <property type="match status" value="1"/>
</dbReference>
<protein>
    <submittedName>
        <fullName evidence="2">Cytochrome P450</fullName>
    </submittedName>
</protein>
<sequence length="400" mass="44356">MTTELFPPVFDAFAPEHRPDPYSRYALVREATPFLDSGFGVEFVTRHSECTQILSETLWSHQDEAELFHPEAAKVDLPTSFLWMDPPDHTRLRRLVSKAFTPTSVTDLRPRITALVTELLDAALQGGTIEAIEAIAYPLPLIVICELLGVEDTELVHRVGPHLARGFDPDFVLSPQECIARDQASREILQHFRELIAERRERPKNDLVSGLIQVYDSGDVLTEDEMLATCVTMLIAGHETTVNMVGNGLLAFVRNPDQLALLREDPSLAGPAVDEILRFDSPVHMTTRTAKRDLVVGGRTFAEGHNVCVLVGSANRDPRAFDNPDAFDVTRYAGSAATARHLGFALGIHYCMGAALARLEGEILFAMLARRVQTLELAGDPVYRPNLLIRGLKELPMRMA</sequence>
<evidence type="ECO:0000313" key="2">
    <source>
        <dbReference type="EMBL" id="MBP2371821.1"/>
    </source>
</evidence>
<organism evidence="2 3">
    <name type="scientific">Pseudonocardia parietis</name>
    <dbReference type="NCBI Taxonomy" id="570936"/>
    <lineage>
        <taxon>Bacteria</taxon>
        <taxon>Bacillati</taxon>
        <taxon>Actinomycetota</taxon>
        <taxon>Actinomycetes</taxon>
        <taxon>Pseudonocardiales</taxon>
        <taxon>Pseudonocardiaceae</taxon>
        <taxon>Pseudonocardia</taxon>
    </lineage>
</organism>
<dbReference type="Gene3D" id="1.10.630.10">
    <property type="entry name" value="Cytochrome P450"/>
    <property type="match status" value="1"/>
</dbReference>
<dbReference type="PRINTS" id="PR00359">
    <property type="entry name" value="BP450"/>
</dbReference>
<dbReference type="CDD" id="cd20625">
    <property type="entry name" value="CYP164-like"/>
    <property type="match status" value="1"/>
</dbReference>
<proteinExistence type="inferred from homology"/>
<evidence type="ECO:0000313" key="3">
    <source>
        <dbReference type="Proteomes" id="UP001519295"/>
    </source>
</evidence>
<reference evidence="2 3" key="1">
    <citation type="submission" date="2021-03" db="EMBL/GenBank/DDBJ databases">
        <title>Sequencing the genomes of 1000 actinobacteria strains.</title>
        <authorList>
            <person name="Klenk H.-P."/>
        </authorList>
    </citation>
    <scope>NUCLEOTIDE SEQUENCE [LARGE SCALE GENOMIC DNA]</scope>
    <source>
        <strain evidence="2 3">DSM 45256</strain>
    </source>
</reference>
<dbReference type="InterPro" id="IPR001128">
    <property type="entry name" value="Cyt_P450"/>
</dbReference>
<evidence type="ECO:0000256" key="1">
    <source>
        <dbReference type="ARBA" id="ARBA00010617"/>
    </source>
</evidence>
<dbReference type="Pfam" id="PF00067">
    <property type="entry name" value="p450"/>
    <property type="match status" value="1"/>
</dbReference>
<dbReference type="InterPro" id="IPR036396">
    <property type="entry name" value="Cyt_P450_sf"/>
</dbReference>
<gene>
    <name evidence="2" type="ORF">JOF36_007594</name>
</gene>
<name>A0ABS4W6I5_9PSEU</name>
<accession>A0ABS4W6I5</accession>
<comment type="similarity">
    <text evidence="1">Belongs to the cytochrome P450 family.</text>
</comment>
<keyword evidence="3" id="KW-1185">Reference proteome</keyword>
<comment type="caution">
    <text evidence="2">The sequence shown here is derived from an EMBL/GenBank/DDBJ whole genome shotgun (WGS) entry which is preliminary data.</text>
</comment>
<dbReference type="EMBL" id="JAGINU010000004">
    <property type="protein sequence ID" value="MBP2371821.1"/>
    <property type="molecule type" value="Genomic_DNA"/>
</dbReference>
<dbReference type="RefSeq" id="WP_210036908.1">
    <property type="nucleotide sequence ID" value="NZ_JAGINU010000004.1"/>
</dbReference>
<dbReference type="InterPro" id="IPR002397">
    <property type="entry name" value="Cyt_P450_B"/>
</dbReference>
<dbReference type="PANTHER" id="PTHR46696:SF1">
    <property type="entry name" value="CYTOCHROME P450 YJIB-RELATED"/>
    <property type="match status" value="1"/>
</dbReference>
<dbReference type="PANTHER" id="PTHR46696">
    <property type="entry name" value="P450, PUTATIVE (EUROFUNG)-RELATED"/>
    <property type="match status" value="1"/>
</dbReference>
<dbReference type="Proteomes" id="UP001519295">
    <property type="component" value="Unassembled WGS sequence"/>
</dbReference>